<feature type="transmembrane region" description="Helical" evidence="1">
    <location>
        <begin position="51"/>
        <end position="71"/>
    </location>
</feature>
<evidence type="ECO:0008006" key="4">
    <source>
        <dbReference type="Google" id="ProtNLM"/>
    </source>
</evidence>
<organism evidence="2 3">
    <name type="scientific">Caenorhabditis japonica</name>
    <dbReference type="NCBI Taxonomy" id="281687"/>
    <lineage>
        <taxon>Eukaryota</taxon>
        <taxon>Metazoa</taxon>
        <taxon>Ecdysozoa</taxon>
        <taxon>Nematoda</taxon>
        <taxon>Chromadorea</taxon>
        <taxon>Rhabditida</taxon>
        <taxon>Rhabditina</taxon>
        <taxon>Rhabditomorpha</taxon>
        <taxon>Rhabditoidea</taxon>
        <taxon>Rhabditidae</taxon>
        <taxon>Peloderinae</taxon>
        <taxon>Caenorhabditis</taxon>
    </lineage>
</organism>
<dbReference type="AlphaFoldDB" id="A0A8R1HT68"/>
<dbReference type="Proteomes" id="UP000005237">
    <property type="component" value="Unassembled WGS sequence"/>
</dbReference>
<accession>A0A8R1HT68</accession>
<keyword evidence="3" id="KW-1185">Reference proteome</keyword>
<dbReference type="InterPro" id="IPR008962">
    <property type="entry name" value="PapD-like_sf"/>
</dbReference>
<protein>
    <recommendedName>
        <fullName evidence="4">Major sperm protein</fullName>
    </recommendedName>
</protein>
<keyword evidence="1" id="KW-0472">Membrane</keyword>
<proteinExistence type="predicted"/>
<feature type="transmembrane region" description="Helical" evidence="1">
    <location>
        <begin position="173"/>
        <end position="197"/>
    </location>
</feature>
<name>A0A8R1HT68_CAEJA</name>
<evidence type="ECO:0000313" key="3">
    <source>
        <dbReference type="Proteomes" id="UP000005237"/>
    </source>
</evidence>
<dbReference type="EnsemblMetazoa" id="CJA08166.1">
    <property type="protein sequence ID" value="CJA08166.1"/>
    <property type="gene ID" value="WBGene00127370"/>
</dbReference>
<evidence type="ECO:0000256" key="1">
    <source>
        <dbReference type="SAM" id="Phobius"/>
    </source>
</evidence>
<keyword evidence="1" id="KW-1133">Transmembrane helix</keyword>
<feature type="transmembrane region" description="Helical" evidence="1">
    <location>
        <begin position="135"/>
        <end position="153"/>
    </location>
</feature>
<evidence type="ECO:0000313" key="2">
    <source>
        <dbReference type="EnsemblMetazoa" id="CJA08166.1"/>
    </source>
</evidence>
<feature type="transmembrane region" description="Helical" evidence="1">
    <location>
        <begin position="12"/>
        <end position="31"/>
    </location>
</feature>
<sequence length="371" mass="42685">MFALWTTKQALFLLFGHLSLLFIILVIAFFYKKAVEMWPADNLPIPENSILYKVLMAKPVFLLISFLFLYFPFLKDCMNHPNGVFVVSRQFLYEIFDAGMIPSLFFSFPLVFSIADGAFFLYIKRKKSINQSGGVALSIFILITMTLFVYDSFFSSFQKWRPSPGYCRLIAAMWQFIIAQTFIILYHVSILFQTIVLSRMSANRGGDGTEATPPDDAELSSHVATLLSTQTVETRIESDSSEMVYIWPRPFSVPRMGMNVLNVKSNRTDKWIALRALLSTTGFYKVYPTKFFIPPGKEISMEVECVTRADCPDVNHNLLLEWFYLPNDHLTVDTDVVWRKPYPVPQEKWQYFVLPVYLDDSNYGGDSKSSQ</sequence>
<feature type="transmembrane region" description="Helical" evidence="1">
    <location>
        <begin position="100"/>
        <end position="123"/>
    </location>
</feature>
<keyword evidence="1" id="KW-0812">Transmembrane</keyword>
<reference evidence="3" key="1">
    <citation type="submission" date="2010-08" db="EMBL/GenBank/DDBJ databases">
        <authorList>
            <consortium name="Caenorhabditis japonica Sequencing Consortium"/>
            <person name="Wilson R.K."/>
        </authorList>
    </citation>
    <scope>NUCLEOTIDE SEQUENCE [LARGE SCALE GENOMIC DNA]</scope>
    <source>
        <strain evidence="3">DF5081</strain>
    </source>
</reference>
<dbReference type="SUPFAM" id="SSF49354">
    <property type="entry name" value="PapD-like"/>
    <property type="match status" value="1"/>
</dbReference>
<reference evidence="2" key="2">
    <citation type="submission" date="2022-06" db="UniProtKB">
        <authorList>
            <consortium name="EnsemblMetazoa"/>
        </authorList>
    </citation>
    <scope>IDENTIFICATION</scope>
    <source>
        <strain evidence="2">DF5081</strain>
    </source>
</reference>